<dbReference type="Proteomes" id="UP000649179">
    <property type="component" value="Unassembled WGS sequence"/>
</dbReference>
<protein>
    <submittedName>
        <fullName evidence="4">Cytidine/deoxycytidylate deaminase</fullName>
    </submittedName>
</protein>
<proteinExistence type="predicted"/>
<dbReference type="Gene3D" id="3.40.140.10">
    <property type="entry name" value="Cytidine Deaminase, domain 2"/>
    <property type="match status" value="1"/>
</dbReference>
<evidence type="ECO:0000256" key="2">
    <source>
        <dbReference type="ARBA" id="ARBA00022833"/>
    </source>
</evidence>
<dbReference type="RefSeq" id="WP_188780100.1">
    <property type="nucleotide sequence ID" value="NZ_BMKQ01000001.1"/>
</dbReference>
<dbReference type="Pfam" id="PF00383">
    <property type="entry name" value="dCMP_cyt_deam_1"/>
    <property type="match status" value="1"/>
</dbReference>
<evidence type="ECO:0000256" key="1">
    <source>
        <dbReference type="ARBA" id="ARBA00022723"/>
    </source>
</evidence>
<dbReference type="PROSITE" id="PS00903">
    <property type="entry name" value="CYT_DCMP_DEAMINASES_1"/>
    <property type="match status" value="1"/>
</dbReference>
<organism evidence="4 5">
    <name type="scientific">Marmoricola endophyticus</name>
    <dbReference type="NCBI Taxonomy" id="2040280"/>
    <lineage>
        <taxon>Bacteria</taxon>
        <taxon>Bacillati</taxon>
        <taxon>Actinomycetota</taxon>
        <taxon>Actinomycetes</taxon>
        <taxon>Propionibacteriales</taxon>
        <taxon>Nocardioidaceae</taxon>
        <taxon>Marmoricola</taxon>
    </lineage>
</organism>
<reference evidence="4" key="2">
    <citation type="submission" date="2020-09" db="EMBL/GenBank/DDBJ databases">
        <authorList>
            <person name="Sun Q."/>
            <person name="Zhou Y."/>
        </authorList>
    </citation>
    <scope>NUCLEOTIDE SEQUENCE</scope>
    <source>
        <strain evidence="4">CGMCC 1.16067</strain>
    </source>
</reference>
<dbReference type="EMBL" id="BMKQ01000001">
    <property type="protein sequence ID" value="GGF50306.1"/>
    <property type="molecule type" value="Genomic_DNA"/>
</dbReference>
<evidence type="ECO:0000313" key="5">
    <source>
        <dbReference type="Proteomes" id="UP000649179"/>
    </source>
</evidence>
<name>A0A917F646_9ACTN</name>
<dbReference type="AlphaFoldDB" id="A0A917F646"/>
<dbReference type="SUPFAM" id="SSF53927">
    <property type="entry name" value="Cytidine deaminase-like"/>
    <property type="match status" value="1"/>
</dbReference>
<dbReference type="GO" id="GO:0047974">
    <property type="term" value="F:guanosine deaminase activity"/>
    <property type="evidence" value="ECO:0007669"/>
    <property type="project" value="TreeGrafter"/>
</dbReference>
<gene>
    <name evidence="4" type="ORF">GCM10011519_25360</name>
</gene>
<dbReference type="InterPro" id="IPR002125">
    <property type="entry name" value="CMP_dCMP_dom"/>
</dbReference>
<evidence type="ECO:0000313" key="4">
    <source>
        <dbReference type="EMBL" id="GGF50306.1"/>
    </source>
</evidence>
<accession>A0A917F646</accession>
<dbReference type="CDD" id="cd01285">
    <property type="entry name" value="nucleoside_deaminase"/>
    <property type="match status" value="1"/>
</dbReference>
<dbReference type="PANTHER" id="PTHR11079:SF161">
    <property type="entry name" value="CMP_DCMP-TYPE DEAMINASE DOMAIN-CONTAINING PROTEIN"/>
    <property type="match status" value="1"/>
</dbReference>
<dbReference type="InterPro" id="IPR016192">
    <property type="entry name" value="APOBEC/CMP_deaminase_Zn-bd"/>
</dbReference>
<reference evidence="4" key="1">
    <citation type="journal article" date="2014" name="Int. J. Syst. Evol. Microbiol.">
        <title>Complete genome sequence of Corynebacterium casei LMG S-19264T (=DSM 44701T), isolated from a smear-ripened cheese.</title>
        <authorList>
            <consortium name="US DOE Joint Genome Institute (JGI-PGF)"/>
            <person name="Walter F."/>
            <person name="Albersmeier A."/>
            <person name="Kalinowski J."/>
            <person name="Ruckert C."/>
        </authorList>
    </citation>
    <scope>NUCLEOTIDE SEQUENCE</scope>
    <source>
        <strain evidence="4">CGMCC 1.16067</strain>
    </source>
</reference>
<dbReference type="GO" id="GO:0006152">
    <property type="term" value="P:purine nucleoside catabolic process"/>
    <property type="evidence" value="ECO:0007669"/>
    <property type="project" value="TreeGrafter"/>
</dbReference>
<dbReference type="PROSITE" id="PS51747">
    <property type="entry name" value="CYT_DCMP_DEAMINASES_2"/>
    <property type="match status" value="1"/>
</dbReference>
<dbReference type="PANTHER" id="PTHR11079">
    <property type="entry name" value="CYTOSINE DEAMINASE FAMILY MEMBER"/>
    <property type="match status" value="1"/>
</dbReference>
<evidence type="ECO:0000259" key="3">
    <source>
        <dbReference type="PROSITE" id="PS51747"/>
    </source>
</evidence>
<comment type="caution">
    <text evidence="4">The sequence shown here is derived from an EMBL/GenBank/DDBJ whole genome shotgun (WGS) entry which is preliminary data.</text>
</comment>
<keyword evidence="2" id="KW-0862">Zinc</keyword>
<dbReference type="GO" id="GO:0008270">
    <property type="term" value="F:zinc ion binding"/>
    <property type="evidence" value="ECO:0007669"/>
    <property type="project" value="InterPro"/>
</dbReference>
<feature type="domain" description="CMP/dCMP-type deaminase" evidence="3">
    <location>
        <begin position="1"/>
        <end position="117"/>
    </location>
</feature>
<sequence length="156" mass="16477">MTSADLAQRTIDLALTNVEQGGKPFACVVADADGTVLTEATNQVVQTGDVTAHAEVTAIRGLAERGRTSLAGCTVYVTAFPCPMCLAALYYADPDQVVFAATREQEGEHYEDGGRWMTLASFYDEIGPAGDRSLPLTQGEVEDPAAPFRAYAATPG</sequence>
<keyword evidence="1" id="KW-0479">Metal-binding</keyword>
<dbReference type="InterPro" id="IPR016193">
    <property type="entry name" value="Cytidine_deaminase-like"/>
</dbReference>
<keyword evidence="5" id="KW-1185">Reference proteome</keyword>